<evidence type="ECO:0000313" key="4">
    <source>
        <dbReference type="Proteomes" id="UP001187682"/>
    </source>
</evidence>
<feature type="region of interest" description="Disordered" evidence="1">
    <location>
        <begin position="160"/>
        <end position="186"/>
    </location>
</feature>
<dbReference type="PANTHER" id="PTHR34883:SF17">
    <property type="entry name" value="CUPREDOXIN"/>
    <property type="match status" value="1"/>
</dbReference>
<dbReference type="Proteomes" id="UP001187682">
    <property type="component" value="Unassembled WGS sequence"/>
</dbReference>
<dbReference type="InterPro" id="IPR052953">
    <property type="entry name" value="Ser-rich/MCO-related"/>
</dbReference>
<evidence type="ECO:0000256" key="2">
    <source>
        <dbReference type="SAM" id="SignalP"/>
    </source>
</evidence>
<keyword evidence="2" id="KW-0732">Signal</keyword>
<dbReference type="PANTHER" id="PTHR34883">
    <property type="entry name" value="SERINE-RICH PROTEIN, PUTATIVE-RELATED-RELATED"/>
    <property type="match status" value="1"/>
</dbReference>
<sequence length="215" mass="21336">MLAKSFIAAAFAGMAAAQNTGVEVIPVLVGMSPNGTAGTFFSPESITAPVGSMVQFQFMGGNHTVTQAAFSNPCQPLSSTNASAVGFHSDFVPAANNAQTGKVPSYTIQIKDTRPIWAYCAQGRHCQSGMVMVINENTAATPENSLANFKAAAASVEQATVPGPNGGAATGNGGGQTGGNGGNAGNADANTPAAGANLRVPAYLLAAVAGAAALF</sequence>
<feature type="chain" id="PRO_5042247851" description="Extracellular serine-rich protein" evidence="2">
    <location>
        <begin position="18"/>
        <end position="215"/>
    </location>
</feature>
<gene>
    <name evidence="3" type="ORF">DNG_05985</name>
</gene>
<dbReference type="CDD" id="cd00920">
    <property type="entry name" value="Cupredoxin"/>
    <property type="match status" value="1"/>
</dbReference>
<feature type="compositionally biased region" description="Gly residues" evidence="1">
    <location>
        <begin position="164"/>
        <end position="184"/>
    </location>
</feature>
<dbReference type="SUPFAM" id="SSF49503">
    <property type="entry name" value="Cupredoxins"/>
    <property type="match status" value="1"/>
</dbReference>
<accession>A0AAE8N0V1</accession>
<feature type="signal peptide" evidence="2">
    <location>
        <begin position="1"/>
        <end position="17"/>
    </location>
</feature>
<keyword evidence="4" id="KW-1185">Reference proteome</keyword>
<dbReference type="InterPro" id="IPR008972">
    <property type="entry name" value="Cupredoxin"/>
</dbReference>
<comment type="caution">
    <text evidence="3">The sequence shown here is derived from an EMBL/GenBank/DDBJ whole genome shotgun (WGS) entry which is preliminary data.</text>
</comment>
<dbReference type="EMBL" id="ONZQ02000008">
    <property type="protein sequence ID" value="SPO03303.1"/>
    <property type="molecule type" value="Genomic_DNA"/>
</dbReference>
<name>A0AAE8N0V1_9PEZI</name>
<organism evidence="3 4">
    <name type="scientific">Cephalotrichum gorgonifer</name>
    <dbReference type="NCBI Taxonomy" id="2041049"/>
    <lineage>
        <taxon>Eukaryota</taxon>
        <taxon>Fungi</taxon>
        <taxon>Dikarya</taxon>
        <taxon>Ascomycota</taxon>
        <taxon>Pezizomycotina</taxon>
        <taxon>Sordariomycetes</taxon>
        <taxon>Hypocreomycetidae</taxon>
        <taxon>Microascales</taxon>
        <taxon>Microascaceae</taxon>
        <taxon>Cephalotrichum</taxon>
    </lineage>
</organism>
<dbReference type="AlphaFoldDB" id="A0AAE8N0V1"/>
<reference evidence="3" key="1">
    <citation type="submission" date="2018-03" db="EMBL/GenBank/DDBJ databases">
        <authorList>
            <person name="Guldener U."/>
        </authorList>
    </citation>
    <scope>NUCLEOTIDE SEQUENCE</scope>
</reference>
<dbReference type="Gene3D" id="2.60.40.420">
    <property type="entry name" value="Cupredoxins - blue copper proteins"/>
    <property type="match status" value="1"/>
</dbReference>
<protein>
    <recommendedName>
        <fullName evidence="5">Extracellular serine-rich protein</fullName>
    </recommendedName>
</protein>
<evidence type="ECO:0008006" key="5">
    <source>
        <dbReference type="Google" id="ProtNLM"/>
    </source>
</evidence>
<proteinExistence type="predicted"/>
<evidence type="ECO:0000313" key="3">
    <source>
        <dbReference type="EMBL" id="SPO03303.1"/>
    </source>
</evidence>
<evidence type="ECO:0000256" key="1">
    <source>
        <dbReference type="SAM" id="MobiDB-lite"/>
    </source>
</evidence>